<dbReference type="SUPFAM" id="SSF56219">
    <property type="entry name" value="DNase I-like"/>
    <property type="match status" value="1"/>
</dbReference>
<keyword evidence="3" id="KW-0255">Endonuclease</keyword>
<evidence type="ECO:0000313" key="3">
    <source>
        <dbReference type="EMBL" id="AUD03689.1"/>
    </source>
</evidence>
<keyword evidence="1" id="KW-0812">Transmembrane</keyword>
<reference evidence="3 4" key="1">
    <citation type="submission" date="2017-11" db="EMBL/GenBank/DDBJ databases">
        <title>Taxonomic description and genome sequences of Spirosoma HA7 sp. nov., isolated from pollen microhabitat of Corylus avellana.</title>
        <authorList>
            <person name="Ambika Manirajan B."/>
            <person name="Suarez C."/>
            <person name="Ratering S."/>
            <person name="Geissler-Plaum R."/>
            <person name="Cardinale M."/>
            <person name="Sylvia S."/>
        </authorList>
    </citation>
    <scope>NUCLEOTIDE SEQUENCE [LARGE SCALE GENOMIC DNA]</scope>
    <source>
        <strain evidence="3 4">HA7</strain>
    </source>
</reference>
<evidence type="ECO:0000256" key="1">
    <source>
        <dbReference type="SAM" id="Phobius"/>
    </source>
</evidence>
<feature type="transmembrane region" description="Helical" evidence="1">
    <location>
        <begin position="92"/>
        <end position="111"/>
    </location>
</feature>
<protein>
    <submittedName>
        <fullName evidence="3">Endonuclease/exonuclease/phosphatase</fullName>
    </submittedName>
</protein>
<dbReference type="Proteomes" id="UP000232883">
    <property type="component" value="Chromosome"/>
</dbReference>
<dbReference type="Pfam" id="PF03372">
    <property type="entry name" value="Exo_endo_phos"/>
    <property type="match status" value="1"/>
</dbReference>
<dbReference type="AlphaFoldDB" id="A0A2K8Z1H5"/>
<dbReference type="RefSeq" id="WP_100989756.1">
    <property type="nucleotide sequence ID" value="NZ_CP025096.1"/>
</dbReference>
<dbReference type="GO" id="GO:0004527">
    <property type="term" value="F:exonuclease activity"/>
    <property type="evidence" value="ECO:0007669"/>
    <property type="project" value="UniProtKB-KW"/>
</dbReference>
<dbReference type="EMBL" id="CP025096">
    <property type="protein sequence ID" value="AUD03689.1"/>
    <property type="molecule type" value="Genomic_DNA"/>
</dbReference>
<organism evidence="3 4">
    <name type="scientific">Spirosoma pollinicola</name>
    <dbReference type="NCBI Taxonomy" id="2057025"/>
    <lineage>
        <taxon>Bacteria</taxon>
        <taxon>Pseudomonadati</taxon>
        <taxon>Bacteroidota</taxon>
        <taxon>Cytophagia</taxon>
        <taxon>Cytophagales</taxon>
        <taxon>Cytophagaceae</taxon>
        <taxon>Spirosoma</taxon>
    </lineage>
</organism>
<dbReference type="OrthoDB" id="635146at2"/>
<evidence type="ECO:0000259" key="2">
    <source>
        <dbReference type="Pfam" id="PF03372"/>
    </source>
</evidence>
<feature type="transmembrane region" description="Helical" evidence="1">
    <location>
        <begin position="63"/>
        <end position="85"/>
    </location>
</feature>
<dbReference type="Gene3D" id="3.60.10.10">
    <property type="entry name" value="Endonuclease/exonuclease/phosphatase"/>
    <property type="match status" value="1"/>
</dbReference>
<keyword evidence="3" id="KW-0540">Nuclease</keyword>
<feature type="domain" description="Endonuclease/exonuclease/phosphatase" evidence="2">
    <location>
        <begin position="150"/>
        <end position="363"/>
    </location>
</feature>
<dbReference type="CDD" id="cd09084">
    <property type="entry name" value="EEP-2"/>
    <property type="match status" value="1"/>
</dbReference>
<keyword evidence="3" id="KW-0269">Exonuclease</keyword>
<dbReference type="GO" id="GO:0004519">
    <property type="term" value="F:endonuclease activity"/>
    <property type="evidence" value="ECO:0007669"/>
    <property type="project" value="UniProtKB-KW"/>
</dbReference>
<feature type="transmembrane region" description="Helical" evidence="1">
    <location>
        <begin position="6"/>
        <end position="30"/>
    </location>
</feature>
<dbReference type="InterPro" id="IPR005135">
    <property type="entry name" value="Endo/exonuclease/phosphatase"/>
</dbReference>
<evidence type="ECO:0000313" key="4">
    <source>
        <dbReference type="Proteomes" id="UP000232883"/>
    </source>
</evidence>
<proteinExistence type="predicted"/>
<dbReference type="KEGG" id="spir:CWM47_18755"/>
<gene>
    <name evidence="3" type="ORF">CWM47_18755</name>
</gene>
<feature type="transmembrane region" description="Helical" evidence="1">
    <location>
        <begin position="37"/>
        <end position="57"/>
    </location>
</feature>
<sequence>MATFYTFIRILSAVVQLLLKTVLGLGNLLFSRYRRFPLAYTTLGYLFVTMAFCYYPMVNHWLTGFVMMSLPLAMACGLVACIYLLYKKQKTVATAGLIWILCSFMVVKRLWGIPAGDLNLSQVNTLKVLSFNSETFPTGPTATGFDASALKADIACFQEYSPNAQIENQYLAKVEKLTCFDKDREIGLALFSNYPILNQYGRIWNRTQGPDINGFLCADIAYGTDTIRVVNVHLWSMGVRTNQAMEAFRAGKSGQFIREVFDTFCRLKEGFEHRNEQLREVESYVVGSRYPVIICGDLNETPIGYSYGKLAQNFTNAFEEAGQGLGFTLNRHPYCVRIDQQFVSHDWHIKTCQTLSGISFSDHFPVLAQYVLKKALTMSTDKLVHRTPQPFDTAKLVATKK</sequence>
<dbReference type="InterPro" id="IPR036691">
    <property type="entry name" value="Endo/exonu/phosph_ase_sf"/>
</dbReference>
<accession>A0A2K8Z1H5</accession>
<keyword evidence="1" id="KW-1133">Transmembrane helix</keyword>
<keyword evidence="4" id="KW-1185">Reference proteome</keyword>
<name>A0A2K8Z1H5_9BACT</name>
<keyword evidence="3" id="KW-0378">Hydrolase</keyword>
<keyword evidence="1" id="KW-0472">Membrane</keyword>